<dbReference type="RefSeq" id="YP_009134520.1">
    <property type="nucleotide sequence ID" value="NC_026928.1"/>
</dbReference>
<gene>
    <name evidence="2" type="ORF">Syn7803C2_18</name>
    <name evidence="1" type="ORF">Syn7803C85_18</name>
</gene>
<proteinExistence type="predicted"/>
<sequence>MKMWETKCVGCGKMTPANETPQVGHQAPDGSWTNSLCKPCWIKKNNGQN</sequence>
<keyword evidence="4" id="KW-1185">Reference proteome</keyword>
<organism evidence="1 4">
    <name type="scientific">Synechococcus phage ACG-2014e</name>
    <dbReference type="NCBI Taxonomy" id="1493510"/>
    <lineage>
        <taxon>Viruses</taxon>
        <taxon>Duplodnaviria</taxon>
        <taxon>Heunggongvirae</taxon>
        <taxon>Uroviricota</taxon>
        <taxon>Caudoviricetes</taxon>
        <taxon>Pantevenvirales</taxon>
        <taxon>Kyanoviridae</taxon>
        <taxon>Chalconvirus</taxon>
        <taxon>Chalconvirus acg2014e</taxon>
    </lineage>
</organism>
<dbReference type="GeneID" id="24172162"/>
<reference evidence="3 4" key="1">
    <citation type="submission" date="2013-12" db="EMBL/GenBank/DDBJ databases">
        <title>Ecological redundancy of diverse viral populations within a natural community.</title>
        <authorList>
            <person name="Gregory A.C."/>
            <person name="LaButti K."/>
            <person name="Copeland A."/>
            <person name="Woyke T."/>
            <person name="Sullivan M.B."/>
        </authorList>
    </citation>
    <scope>NUCLEOTIDE SEQUENCE [LARGE SCALE GENOMIC DNA]</scope>
    <source>
        <strain evidence="2">Syn7803C2</strain>
        <strain evidence="1">Syn7803C85</strain>
    </source>
</reference>
<dbReference type="KEGG" id="vg:24172162"/>
<dbReference type="EMBL" id="KJ019156">
    <property type="protein sequence ID" value="AIX44937.1"/>
    <property type="molecule type" value="Genomic_DNA"/>
</dbReference>
<dbReference type="Proteomes" id="UP000185283">
    <property type="component" value="Segment"/>
</dbReference>
<evidence type="ECO:0000313" key="1">
    <source>
        <dbReference type="EMBL" id="AIX20481.1"/>
    </source>
</evidence>
<dbReference type="Proteomes" id="UP000033005">
    <property type="component" value="Segment"/>
</dbReference>
<accession>A0A0E3F3B9</accession>
<protein>
    <submittedName>
        <fullName evidence="1">Uncharacterized protein</fullName>
    </submittedName>
</protein>
<name>A0A0E3F3B9_9CAUD</name>
<evidence type="ECO:0000313" key="4">
    <source>
        <dbReference type="Proteomes" id="UP000185283"/>
    </source>
</evidence>
<evidence type="ECO:0000313" key="2">
    <source>
        <dbReference type="EMBL" id="AIX44937.1"/>
    </source>
</evidence>
<evidence type="ECO:0000313" key="3">
    <source>
        <dbReference type="Proteomes" id="UP000033005"/>
    </source>
</evidence>
<dbReference type="OrthoDB" id="28302at10239"/>
<dbReference type="EMBL" id="KJ019054">
    <property type="protein sequence ID" value="AIX20481.1"/>
    <property type="molecule type" value="Genomic_DNA"/>
</dbReference>